<reference evidence="2" key="1">
    <citation type="submission" date="2021-01" db="EMBL/GenBank/DDBJ databases">
        <authorList>
            <person name="Corre E."/>
            <person name="Pelletier E."/>
            <person name="Niang G."/>
            <person name="Scheremetjew M."/>
            <person name="Finn R."/>
            <person name="Kale V."/>
            <person name="Holt S."/>
            <person name="Cochrane G."/>
            <person name="Meng A."/>
            <person name="Brown T."/>
            <person name="Cohen L."/>
        </authorList>
    </citation>
    <scope>NUCLEOTIDE SEQUENCE</scope>
    <source>
        <strain evidence="2">Isolate 1302-5</strain>
    </source>
</reference>
<evidence type="ECO:0000256" key="1">
    <source>
        <dbReference type="SAM" id="MobiDB-lite"/>
    </source>
</evidence>
<gene>
    <name evidence="2" type="ORF">OAUR00152_LOCUS32561</name>
</gene>
<dbReference type="InterPro" id="IPR036770">
    <property type="entry name" value="Ankyrin_rpt-contain_sf"/>
</dbReference>
<feature type="compositionally biased region" description="Polar residues" evidence="1">
    <location>
        <begin position="512"/>
        <end position="523"/>
    </location>
</feature>
<feature type="compositionally biased region" description="Low complexity" evidence="1">
    <location>
        <begin position="488"/>
        <end position="500"/>
    </location>
</feature>
<protein>
    <submittedName>
        <fullName evidence="2">Uncharacterized protein</fullName>
    </submittedName>
</protein>
<organism evidence="2">
    <name type="scientific">Odontella aurita</name>
    <dbReference type="NCBI Taxonomy" id="265563"/>
    <lineage>
        <taxon>Eukaryota</taxon>
        <taxon>Sar</taxon>
        <taxon>Stramenopiles</taxon>
        <taxon>Ochrophyta</taxon>
        <taxon>Bacillariophyta</taxon>
        <taxon>Mediophyceae</taxon>
        <taxon>Biddulphiophycidae</taxon>
        <taxon>Eupodiscales</taxon>
        <taxon>Odontellaceae</taxon>
        <taxon>Odontella</taxon>
    </lineage>
</organism>
<sequence length="523" mass="56346">MTPRSAYSARTGTPDALHKVAAGDARRTKPKRRNSLTSFLGAGDPKPMRRNSALGGKFRKPSERRGSVSSQASGGTSGASSSAGSVLSCISSGRIGGRSKSLRKLVENGKWKRVMKRLGTAEGRSEASSSSTSARWSESMGVLKVHVPAGGEDEGVGKGEGEVNLRVEDSLHLDEVEASFNHQFSAEISIVGRDLGLNDEDDENVLHKACSNSAPVEVVRAICEICPDLAVETDPQSRSALHLACANVSSPSFTAAAAGEEQHPAEVIRYLLLFNGGSAFERDEEGMLPLHLACRRPPQVLFKKQGRRASWSGGLSAGGGAAGDISSADPFSSASRPLARRISLMAVRFLFDVHPLGINDEDENGLIPADHVLMAGGCGDFSGMDNVRVLTYLLRRSRYIWKRRIEEEGEQVKEEQDAWMARRTRAMKFAIDSDVKAEAEERLSISRREQLAGMMGHAGGKQCRGSFQKADVVESPGREMPGELECGLGESSSCCSSLGSHDVMDWRENNKDNTNTNAGKERR</sequence>
<accession>A0A7S4JRL5</accession>
<name>A0A7S4JRL5_9STRA</name>
<feature type="region of interest" description="Disordered" evidence="1">
    <location>
        <begin position="1"/>
        <end position="85"/>
    </location>
</feature>
<feature type="compositionally biased region" description="Low complexity" evidence="1">
    <location>
        <begin position="67"/>
        <end position="85"/>
    </location>
</feature>
<feature type="compositionally biased region" description="Basic and acidic residues" evidence="1">
    <location>
        <begin position="502"/>
        <end position="511"/>
    </location>
</feature>
<dbReference type="EMBL" id="HBKQ01047170">
    <property type="protein sequence ID" value="CAE2271958.1"/>
    <property type="molecule type" value="Transcribed_RNA"/>
</dbReference>
<proteinExistence type="predicted"/>
<evidence type="ECO:0000313" key="2">
    <source>
        <dbReference type="EMBL" id="CAE2271958.1"/>
    </source>
</evidence>
<dbReference type="SUPFAM" id="SSF48403">
    <property type="entry name" value="Ankyrin repeat"/>
    <property type="match status" value="1"/>
</dbReference>
<feature type="region of interest" description="Disordered" evidence="1">
    <location>
        <begin position="488"/>
        <end position="523"/>
    </location>
</feature>
<dbReference type="Gene3D" id="1.25.40.20">
    <property type="entry name" value="Ankyrin repeat-containing domain"/>
    <property type="match status" value="1"/>
</dbReference>
<dbReference type="AlphaFoldDB" id="A0A7S4JRL5"/>